<accession>A0A9P6MZ08</accession>
<organism evidence="2 3">
    <name type="scientific">Entomortierella chlamydospora</name>
    <dbReference type="NCBI Taxonomy" id="101097"/>
    <lineage>
        <taxon>Eukaryota</taxon>
        <taxon>Fungi</taxon>
        <taxon>Fungi incertae sedis</taxon>
        <taxon>Mucoromycota</taxon>
        <taxon>Mortierellomycotina</taxon>
        <taxon>Mortierellomycetes</taxon>
        <taxon>Mortierellales</taxon>
        <taxon>Mortierellaceae</taxon>
        <taxon>Entomortierella</taxon>
    </lineage>
</organism>
<dbReference type="InterPro" id="IPR000408">
    <property type="entry name" value="Reg_chr_condens"/>
</dbReference>
<dbReference type="InterPro" id="IPR053245">
    <property type="entry name" value="MitoProcess-Associated"/>
</dbReference>
<reference evidence="2" key="1">
    <citation type="journal article" date="2020" name="Fungal Divers.">
        <title>Resolving the Mortierellaceae phylogeny through synthesis of multi-gene phylogenetics and phylogenomics.</title>
        <authorList>
            <person name="Vandepol N."/>
            <person name="Liber J."/>
            <person name="Desiro A."/>
            <person name="Na H."/>
            <person name="Kennedy M."/>
            <person name="Barry K."/>
            <person name="Grigoriev I.V."/>
            <person name="Miller A.N."/>
            <person name="O'Donnell K."/>
            <person name="Stajich J.E."/>
            <person name="Bonito G."/>
        </authorList>
    </citation>
    <scope>NUCLEOTIDE SEQUENCE</scope>
    <source>
        <strain evidence="2">NRRL 2769</strain>
    </source>
</reference>
<comment type="caution">
    <text evidence="2">The sequence shown here is derived from an EMBL/GenBank/DDBJ whole genome shotgun (WGS) entry which is preliminary data.</text>
</comment>
<dbReference type="Proteomes" id="UP000703661">
    <property type="component" value="Unassembled WGS sequence"/>
</dbReference>
<evidence type="ECO:0000256" key="1">
    <source>
        <dbReference type="PROSITE-ProRule" id="PRU00235"/>
    </source>
</evidence>
<dbReference type="SUPFAM" id="SSF50985">
    <property type="entry name" value="RCC1/BLIP-II"/>
    <property type="match status" value="1"/>
</dbReference>
<feature type="repeat" description="RCC1" evidence="1">
    <location>
        <begin position="346"/>
        <end position="405"/>
    </location>
</feature>
<dbReference type="InterPro" id="IPR009091">
    <property type="entry name" value="RCC1/BLIP-II"/>
</dbReference>
<proteinExistence type="predicted"/>
<evidence type="ECO:0008006" key="4">
    <source>
        <dbReference type="Google" id="ProtNLM"/>
    </source>
</evidence>
<dbReference type="Pfam" id="PF13540">
    <property type="entry name" value="RCC1_2"/>
    <property type="match status" value="1"/>
</dbReference>
<gene>
    <name evidence="2" type="ORF">BGZ80_007683</name>
</gene>
<dbReference type="Gene3D" id="2.130.10.30">
    <property type="entry name" value="Regulator of chromosome condensation 1/beta-lactamase-inhibitor protein II"/>
    <property type="match status" value="2"/>
</dbReference>
<dbReference type="EMBL" id="JAAAID010000398">
    <property type="protein sequence ID" value="KAG0017985.1"/>
    <property type="molecule type" value="Genomic_DNA"/>
</dbReference>
<dbReference type="GO" id="GO:0005743">
    <property type="term" value="C:mitochondrial inner membrane"/>
    <property type="evidence" value="ECO:0007669"/>
    <property type="project" value="TreeGrafter"/>
</dbReference>
<keyword evidence="3" id="KW-1185">Reference proteome</keyword>
<dbReference type="AlphaFoldDB" id="A0A9P6MZ08"/>
<protein>
    <recommendedName>
        <fullName evidence="4">Mitochondrial protein fmp25</fullName>
    </recommendedName>
</protein>
<dbReference type="PROSITE" id="PS50012">
    <property type="entry name" value="RCC1_3"/>
    <property type="match status" value="1"/>
</dbReference>
<dbReference type="PANTHER" id="PTHR47563:SF1">
    <property type="entry name" value="PROTEIN FMP25, MITOCHONDRIAL"/>
    <property type="match status" value="1"/>
</dbReference>
<evidence type="ECO:0000313" key="3">
    <source>
        <dbReference type="Proteomes" id="UP000703661"/>
    </source>
</evidence>
<dbReference type="PANTHER" id="PTHR47563">
    <property type="entry name" value="PROTEIN FMP25, MITOCHONDRIAL"/>
    <property type="match status" value="1"/>
</dbReference>
<name>A0A9P6MZ08_9FUNG</name>
<dbReference type="GO" id="GO:0034551">
    <property type="term" value="P:mitochondrial respiratory chain complex III assembly"/>
    <property type="evidence" value="ECO:0007669"/>
    <property type="project" value="TreeGrafter"/>
</dbReference>
<evidence type="ECO:0000313" key="2">
    <source>
        <dbReference type="EMBL" id="KAG0017985.1"/>
    </source>
</evidence>
<sequence>MLRIGQHGGRRIISRAASIPSVIPSSTRHRFITTHARNDKISWTPSTTWFLGAGVVFTGVSLVLQSPSLGLSDCAVQNESPSSDPGKSTSLGARLAGYFSKKPQPIDQKDIVLDTDLTVTSWKQLEQASLVKVPGVVLWGSNKTGLIDPSGKSPGVIQIPQRLDAFQGTVLRDLKLGEDIAAAVDDQGDVYQWGSGYSSDAHQPEITLKNRDISSVALGDSKLFGLSKDGTHVYVMPKTRPTSGPTKAAIDYNPSSGGVLKYVGLAGNAHDSMTQLPVKDILQKGETITSFASGKNHLLMVTSEGRVLGSDDGLSVSLIGDADFRESRILEVACGEVHSLARDDQGRCWAWGTNGFGQLAQGAYSHANLRLTQPTLVKDIPGTAGSAECVKVAAGGNTSYVVIYQQNRFKVKSAGMGQWGQLGDGTVNKEAEKKLMPIGIHDLVIGSTHAFAVLDNAIDERTASSDDVVNHGRDVLSWGQNTYFQLLTGKRINRTEPIYALPLDSEILQPADKAIAAISQGGTPKKDTRGPDEATALTPTNRLQLLPAQNRNDVTSGKKGAKGDGEKVELKVVAGNGISAVFCKSVV</sequence>